<evidence type="ECO:0000256" key="1">
    <source>
        <dbReference type="SAM" id="Phobius"/>
    </source>
</evidence>
<dbReference type="Pfam" id="PF11677">
    <property type="entry name" value="DUF3273"/>
    <property type="match status" value="1"/>
</dbReference>
<feature type="transmembrane region" description="Helical" evidence="1">
    <location>
        <begin position="157"/>
        <end position="177"/>
    </location>
</feature>
<keyword evidence="1" id="KW-1133">Transmembrane helix</keyword>
<evidence type="ECO:0000313" key="2">
    <source>
        <dbReference type="EMBL" id="KAF8822760.1"/>
    </source>
</evidence>
<dbReference type="Proteomes" id="UP000823046">
    <property type="component" value="Unassembled WGS sequence"/>
</dbReference>
<sequence length="369" mass="41554">MTHFTCINSTLPIQVSRVCFKMYNYGVEGDESLIQQQNYQQKMDFADDEMGVSPRGEDHTAMITYFSSSLLRTGFTLQAGSLFFMLVFYIAFGGYGVFIFDIYASPESVRISSAFHLIVSILMAIYLLGVLYIGFFQVFVADNSKWSRGFRAGSKSLSAAVALDLISSSLRFIQYLYAYFFMEIKWWARYQQTKAEWALFQFGSILNVVALLLYGAALFYMEAYHDEGTHEETAWTNLLLFSLAGFAELLMIFSGYGAFFSLFLLGAVISAAVWSYSFEPLIEKWSPSLHSRDINSDVMPENTTAESIDKQDEMYAAQAIPAPFATGGFSGDTDIPTSFDYSHLNKQVQQDVELGIMGTDYPSYVPQGY</sequence>
<keyword evidence="1 2" id="KW-0812">Transmembrane</keyword>
<keyword evidence="1" id="KW-0472">Membrane</keyword>
<name>A0ABQ7JGH0_9APIC</name>
<feature type="transmembrane region" description="Helical" evidence="1">
    <location>
        <begin position="115"/>
        <end position="136"/>
    </location>
</feature>
<feature type="transmembrane region" description="Helical" evidence="1">
    <location>
        <begin position="82"/>
        <end position="103"/>
    </location>
</feature>
<feature type="transmembrane region" description="Helical" evidence="1">
    <location>
        <begin position="233"/>
        <end position="253"/>
    </location>
</feature>
<protein>
    <submittedName>
        <fullName evidence="2">Multi-pass transmembrane protein</fullName>
    </submittedName>
</protein>
<feature type="transmembrane region" description="Helical" evidence="1">
    <location>
        <begin position="197"/>
        <end position="221"/>
    </location>
</feature>
<evidence type="ECO:0000313" key="3">
    <source>
        <dbReference type="Proteomes" id="UP000823046"/>
    </source>
</evidence>
<gene>
    <name evidence="2" type="ORF">IE077_002691</name>
</gene>
<dbReference type="InterPro" id="IPR021691">
    <property type="entry name" value="DUF3273"/>
</dbReference>
<comment type="caution">
    <text evidence="2">The sequence shown here is derived from an EMBL/GenBank/DDBJ whole genome shotgun (WGS) entry which is preliminary data.</text>
</comment>
<keyword evidence="3" id="KW-1185">Reference proteome</keyword>
<accession>A0ABQ7JGH0</accession>
<organism evidence="2 3">
    <name type="scientific">Cardiosporidium cionae</name>
    <dbReference type="NCBI Taxonomy" id="476202"/>
    <lineage>
        <taxon>Eukaryota</taxon>
        <taxon>Sar</taxon>
        <taxon>Alveolata</taxon>
        <taxon>Apicomplexa</taxon>
        <taxon>Aconoidasida</taxon>
        <taxon>Nephromycida</taxon>
        <taxon>Cardiosporidium</taxon>
    </lineage>
</organism>
<feature type="transmembrane region" description="Helical" evidence="1">
    <location>
        <begin position="259"/>
        <end position="278"/>
    </location>
</feature>
<proteinExistence type="predicted"/>
<reference evidence="2 3" key="1">
    <citation type="journal article" date="2020" name="bioRxiv">
        <title>Metabolic contributions of an alphaproteobacterial endosymbiont in the apicomplexan Cardiosporidium cionae.</title>
        <authorList>
            <person name="Hunter E.S."/>
            <person name="Paight C.J."/>
            <person name="Lane C.E."/>
        </authorList>
    </citation>
    <scope>NUCLEOTIDE SEQUENCE [LARGE SCALE GENOMIC DNA]</scope>
    <source>
        <strain evidence="2">ESH_2018</strain>
    </source>
</reference>
<dbReference type="EMBL" id="JADAQX010000025">
    <property type="protein sequence ID" value="KAF8822760.1"/>
    <property type="molecule type" value="Genomic_DNA"/>
</dbReference>